<organism evidence="1 2">
    <name type="scientific">Apiotrichum porosum</name>
    <dbReference type="NCBI Taxonomy" id="105984"/>
    <lineage>
        <taxon>Eukaryota</taxon>
        <taxon>Fungi</taxon>
        <taxon>Dikarya</taxon>
        <taxon>Basidiomycota</taxon>
        <taxon>Agaricomycotina</taxon>
        <taxon>Tremellomycetes</taxon>
        <taxon>Trichosporonales</taxon>
        <taxon>Trichosporonaceae</taxon>
        <taxon>Apiotrichum</taxon>
    </lineage>
</organism>
<dbReference type="RefSeq" id="XP_028473890.1">
    <property type="nucleotide sequence ID" value="XM_028617427.1"/>
</dbReference>
<proteinExistence type="predicted"/>
<protein>
    <submittedName>
        <fullName evidence="1">Uncharacterized protein</fullName>
    </submittedName>
</protein>
<dbReference type="EMBL" id="RSCE01000011">
    <property type="protein sequence ID" value="RSH78743.1"/>
    <property type="molecule type" value="Genomic_DNA"/>
</dbReference>
<sequence length="70" mass="7938">MPWNVNRSYYSNPDNWSSQQAQWMAAPRKCCGDVYGQNKGGYCLVGPMNGSLKCKYCFNAWNPKFGTLGF</sequence>
<name>A0A427XIY1_9TREE</name>
<dbReference type="AlphaFoldDB" id="A0A427XIY1"/>
<dbReference type="GeneID" id="39586187"/>
<accession>A0A427XIY1</accession>
<keyword evidence="2" id="KW-1185">Reference proteome</keyword>
<gene>
    <name evidence="1" type="ORF">EHS24_001644</name>
</gene>
<evidence type="ECO:0000313" key="1">
    <source>
        <dbReference type="EMBL" id="RSH78743.1"/>
    </source>
</evidence>
<reference evidence="1 2" key="1">
    <citation type="submission" date="2018-11" db="EMBL/GenBank/DDBJ databases">
        <title>Genome sequence of Apiotrichum porosum DSM 27194.</title>
        <authorList>
            <person name="Aliyu H."/>
            <person name="Gorte O."/>
            <person name="Ochsenreither K."/>
        </authorList>
    </citation>
    <scope>NUCLEOTIDE SEQUENCE [LARGE SCALE GENOMIC DNA]</scope>
    <source>
        <strain evidence="1 2">DSM 27194</strain>
    </source>
</reference>
<comment type="caution">
    <text evidence="1">The sequence shown here is derived from an EMBL/GenBank/DDBJ whole genome shotgun (WGS) entry which is preliminary data.</text>
</comment>
<dbReference type="Proteomes" id="UP000279236">
    <property type="component" value="Unassembled WGS sequence"/>
</dbReference>
<evidence type="ECO:0000313" key="2">
    <source>
        <dbReference type="Proteomes" id="UP000279236"/>
    </source>
</evidence>